<evidence type="ECO:0000256" key="1">
    <source>
        <dbReference type="ARBA" id="ARBA00022723"/>
    </source>
</evidence>
<dbReference type="AlphaFoldDB" id="A0AA36HFQ0"/>
<keyword evidence="3 4" id="KW-0904">Protein phosphatase</keyword>
<dbReference type="EMBL" id="CATQJL010000326">
    <property type="protein sequence ID" value="CAJ0609763.1"/>
    <property type="molecule type" value="Genomic_DNA"/>
</dbReference>
<dbReference type="PROSITE" id="PS51746">
    <property type="entry name" value="PPM_2"/>
    <property type="match status" value="1"/>
</dbReference>
<evidence type="ECO:0000256" key="4">
    <source>
        <dbReference type="RuleBase" id="RU003465"/>
    </source>
</evidence>
<dbReference type="InterPro" id="IPR001932">
    <property type="entry name" value="PPM-type_phosphatase-like_dom"/>
</dbReference>
<proteinExistence type="inferred from homology"/>
<keyword evidence="2 4" id="KW-0378">Hydrolase</keyword>
<dbReference type="GO" id="GO:0046872">
    <property type="term" value="F:metal ion binding"/>
    <property type="evidence" value="ECO:0007669"/>
    <property type="project" value="UniProtKB-KW"/>
</dbReference>
<dbReference type="PANTHER" id="PTHR47992">
    <property type="entry name" value="PROTEIN PHOSPHATASE"/>
    <property type="match status" value="1"/>
</dbReference>
<dbReference type="InterPro" id="IPR036457">
    <property type="entry name" value="PPM-type-like_dom_sf"/>
</dbReference>
<organism evidence="6 7">
    <name type="scientific">Cylicocyclus nassatus</name>
    <name type="common">Nematode worm</name>
    <dbReference type="NCBI Taxonomy" id="53992"/>
    <lineage>
        <taxon>Eukaryota</taxon>
        <taxon>Metazoa</taxon>
        <taxon>Ecdysozoa</taxon>
        <taxon>Nematoda</taxon>
        <taxon>Chromadorea</taxon>
        <taxon>Rhabditida</taxon>
        <taxon>Rhabditina</taxon>
        <taxon>Rhabditomorpha</taxon>
        <taxon>Strongyloidea</taxon>
        <taxon>Strongylidae</taxon>
        <taxon>Cylicocyclus</taxon>
    </lineage>
</organism>
<comment type="caution">
    <text evidence="6">The sequence shown here is derived from an EMBL/GenBank/DDBJ whole genome shotgun (WGS) entry which is preliminary data.</text>
</comment>
<dbReference type="CDD" id="cd00143">
    <property type="entry name" value="PP2Cc"/>
    <property type="match status" value="1"/>
</dbReference>
<evidence type="ECO:0000313" key="7">
    <source>
        <dbReference type="Proteomes" id="UP001176961"/>
    </source>
</evidence>
<protein>
    <recommendedName>
        <fullName evidence="5">PPM-type phosphatase domain-containing protein</fullName>
    </recommendedName>
</protein>
<name>A0AA36HFQ0_CYLNA</name>
<evidence type="ECO:0000256" key="3">
    <source>
        <dbReference type="ARBA" id="ARBA00022912"/>
    </source>
</evidence>
<keyword evidence="1" id="KW-0479">Metal-binding</keyword>
<sequence length="411" mass="46701">MRFARKCCGLSCSPVHLAGPAAIRNGWDNRAEKMLEDIDYRALQRANSQQSLEKTASAGTFGQLQLVCPDIVDECRLCFTPYSSLHSHRSSASPASAIGDSSSCEMQSFTFWFEPPEFIDRGFSDLTKYEQYWKMKHKIFSYCATQGYRPYMEDRMHYMYDPNMNLSIFGIFDGHGGMAVSHYLESNFAKSIRERLLRQETRRRLSIEGMLDLRDPIEEMFVREVLRLDDTLSQLSSVCTSLTGSTMIAAIMEANRYLSVINVGDSRAVACDLKNQMVSLSKDHKPNDPIERKRIENAGGYVSFENGTYRVQGILAVSRSFGDTMLKRLGVLTVNPDVLRIDLGTDPLKFLIVGTDGFWDVVSSQEAVKLANDYLTSHDKRDWHRISTFLVQIALRRHTLDNISVLFIKLL</sequence>
<dbReference type="Gene3D" id="3.60.40.10">
    <property type="entry name" value="PPM-type phosphatase domain"/>
    <property type="match status" value="1"/>
</dbReference>
<gene>
    <name evidence="6" type="ORF">CYNAS_LOCUS21746</name>
</gene>
<comment type="similarity">
    <text evidence="4">Belongs to the PP2C family.</text>
</comment>
<dbReference type="PROSITE" id="PS01032">
    <property type="entry name" value="PPM_1"/>
    <property type="match status" value="1"/>
</dbReference>
<dbReference type="Proteomes" id="UP001176961">
    <property type="component" value="Unassembled WGS sequence"/>
</dbReference>
<dbReference type="SMART" id="SM00332">
    <property type="entry name" value="PP2Cc"/>
    <property type="match status" value="1"/>
</dbReference>
<dbReference type="Pfam" id="PF00481">
    <property type="entry name" value="PP2C"/>
    <property type="match status" value="1"/>
</dbReference>
<accession>A0AA36HFQ0</accession>
<dbReference type="InterPro" id="IPR000222">
    <property type="entry name" value="PP2C_BS"/>
</dbReference>
<evidence type="ECO:0000259" key="5">
    <source>
        <dbReference type="PROSITE" id="PS51746"/>
    </source>
</evidence>
<reference evidence="6" key="1">
    <citation type="submission" date="2023-07" db="EMBL/GenBank/DDBJ databases">
        <authorList>
            <consortium name="CYATHOMIX"/>
        </authorList>
    </citation>
    <scope>NUCLEOTIDE SEQUENCE</scope>
    <source>
        <strain evidence="6">N/A</strain>
    </source>
</reference>
<dbReference type="SUPFAM" id="SSF81606">
    <property type="entry name" value="PP2C-like"/>
    <property type="match status" value="1"/>
</dbReference>
<evidence type="ECO:0000313" key="6">
    <source>
        <dbReference type="EMBL" id="CAJ0609763.1"/>
    </source>
</evidence>
<dbReference type="InterPro" id="IPR015655">
    <property type="entry name" value="PP2C"/>
</dbReference>
<keyword evidence="7" id="KW-1185">Reference proteome</keyword>
<feature type="domain" description="PPM-type phosphatase" evidence="5">
    <location>
        <begin position="139"/>
        <end position="410"/>
    </location>
</feature>
<evidence type="ECO:0000256" key="2">
    <source>
        <dbReference type="ARBA" id="ARBA00022801"/>
    </source>
</evidence>
<dbReference type="GO" id="GO:0004722">
    <property type="term" value="F:protein serine/threonine phosphatase activity"/>
    <property type="evidence" value="ECO:0007669"/>
    <property type="project" value="InterPro"/>
</dbReference>